<accession>A0ABN3XSC0</accession>
<evidence type="ECO:0000313" key="3">
    <source>
        <dbReference type="Proteomes" id="UP001499930"/>
    </source>
</evidence>
<feature type="compositionally biased region" description="Polar residues" evidence="1">
    <location>
        <begin position="26"/>
        <end position="35"/>
    </location>
</feature>
<feature type="compositionally biased region" description="Basic residues" evidence="1">
    <location>
        <begin position="1"/>
        <end position="10"/>
    </location>
</feature>
<comment type="caution">
    <text evidence="2">The sequence shown here is derived from an EMBL/GenBank/DDBJ whole genome shotgun (WGS) entry which is preliminary data.</text>
</comment>
<feature type="region of interest" description="Disordered" evidence="1">
    <location>
        <begin position="1"/>
        <end position="125"/>
    </location>
</feature>
<proteinExistence type="predicted"/>
<evidence type="ECO:0000256" key="1">
    <source>
        <dbReference type="SAM" id="MobiDB-lite"/>
    </source>
</evidence>
<feature type="compositionally biased region" description="Polar residues" evidence="1">
    <location>
        <begin position="107"/>
        <end position="119"/>
    </location>
</feature>
<reference evidence="2 3" key="1">
    <citation type="journal article" date="2019" name="Int. J. Syst. Evol. Microbiol.">
        <title>The Global Catalogue of Microorganisms (GCM) 10K type strain sequencing project: providing services to taxonomists for standard genome sequencing and annotation.</title>
        <authorList>
            <consortium name="The Broad Institute Genomics Platform"/>
            <consortium name="The Broad Institute Genome Sequencing Center for Infectious Disease"/>
            <person name="Wu L."/>
            <person name="Ma J."/>
        </authorList>
    </citation>
    <scope>NUCLEOTIDE SEQUENCE [LARGE SCALE GENOMIC DNA]</scope>
    <source>
        <strain evidence="2 3">JCM 3106</strain>
    </source>
</reference>
<name>A0ABN3XSC0_9ACTN</name>
<dbReference type="EMBL" id="BAAAWD010000006">
    <property type="protein sequence ID" value="GAA2992502.1"/>
    <property type="molecule type" value="Genomic_DNA"/>
</dbReference>
<sequence length="125" mass="12971">MEGRRVHGRPPRFVVGNLGNLGDVQDTGNVGNAENTVRGHSLRRKAGPPVGQGRSLPRDRGTAIIPQGRSGEVVAQPGESGLACGLSPGGPDLAVRAPPIGHGPRHGTSSGRQFRSSLTGMHHRP</sequence>
<gene>
    <name evidence="2" type="ORF">GCM10017559_10830</name>
</gene>
<organism evidence="2 3">
    <name type="scientific">Streptosporangium longisporum</name>
    <dbReference type="NCBI Taxonomy" id="46187"/>
    <lineage>
        <taxon>Bacteria</taxon>
        <taxon>Bacillati</taxon>
        <taxon>Actinomycetota</taxon>
        <taxon>Actinomycetes</taxon>
        <taxon>Streptosporangiales</taxon>
        <taxon>Streptosporangiaceae</taxon>
        <taxon>Streptosporangium</taxon>
    </lineage>
</organism>
<protein>
    <submittedName>
        <fullName evidence="2">Uncharacterized protein</fullName>
    </submittedName>
</protein>
<keyword evidence="3" id="KW-1185">Reference proteome</keyword>
<dbReference type="Proteomes" id="UP001499930">
    <property type="component" value="Unassembled WGS sequence"/>
</dbReference>
<evidence type="ECO:0000313" key="2">
    <source>
        <dbReference type="EMBL" id="GAA2992502.1"/>
    </source>
</evidence>